<organism evidence="4 5">
    <name type="scientific">Actinomycetospora cinnamomea</name>
    <dbReference type="NCBI Taxonomy" id="663609"/>
    <lineage>
        <taxon>Bacteria</taxon>
        <taxon>Bacillati</taxon>
        <taxon>Actinomycetota</taxon>
        <taxon>Actinomycetes</taxon>
        <taxon>Pseudonocardiales</taxon>
        <taxon>Pseudonocardiaceae</taxon>
        <taxon>Actinomycetospora</taxon>
    </lineage>
</organism>
<protein>
    <submittedName>
        <fullName evidence="4">Pyrimidine-specific ribonucleoside hydrolase</fullName>
    </submittedName>
</protein>
<dbReference type="Proteomes" id="UP000245639">
    <property type="component" value="Unassembled WGS sequence"/>
</dbReference>
<dbReference type="OrthoDB" id="9797882at2"/>
<dbReference type="InterPro" id="IPR036452">
    <property type="entry name" value="Ribo_hydro-like"/>
</dbReference>
<dbReference type="PANTHER" id="PTHR12304:SF4">
    <property type="entry name" value="URIDINE NUCLEOSIDASE"/>
    <property type="match status" value="1"/>
</dbReference>
<keyword evidence="1 4" id="KW-0378">Hydrolase</keyword>
<keyword evidence="2" id="KW-0326">Glycosidase</keyword>
<evidence type="ECO:0000256" key="2">
    <source>
        <dbReference type="ARBA" id="ARBA00023295"/>
    </source>
</evidence>
<sequence>MAVGLIVDTDPGVDDAFALAVAAHSAELDLRAVTTVFGNVDLPTTTDNAGRVLGLLGRRDVPIGRGAGRPLIHPTTRRAVDVHGDDGLGGTAEAFGPVGDGPAGRAIDVATRVLETADEPVVLAAIGPLTNVALLLATRPDLADRIDRLVVMGGALGEGGNITMGAEFNVWSDPEAARRVLVEERVPTTLVPLDLTHAVTVDEPWLDALGRSGPVGAALAGTRAPYLAHYGRRLGAPRIAIHDAVALLEAAVPGTLATTPLALEVDTSLGPARGTVLADRRPDADPGAHRVDVALPAGTGLDAVREALFHRLTGDRAG</sequence>
<name>A0A2U1FR54_9PSEU</name>
<dbReference type="RefSeq" id="WP_116706481.1">
    <property type="nucleotide sequence ID" value="NZ_QEKW01000001.1"/>
</dbReference>
<accession>A0A2U1FR54</accession>
<dbReference type="Gene3D" id="3.90.245.10">
    <property type="entry name" value="Ribonucleoside hydrolase-like"/>
    <property type="match status" value="1"/>
</dbReference>
<dbReference type="PANTHER" id="PTHR12304">
    <property type="entry name" value="INOSINE-URIDINE PREFERRING NUCLEOSIDE HYDROLASE"/>
    <property type="match status" value="1"/>
</dbReference>
<dbReference type="InterPro" id="IPR001910">
    <property type="entry name" value="Inosine/uridine_hydrolase_dom"/>
</dbReference>
<dbReference type="GO" id="GO:0008477">
    <property type="term" value="F:purine nucleosidase activity"/>
    <property type="evidence" value="ECO:0007669"/>
    <property type="project" value="TreeGrafter"/>
</dbReference>
<dbReference type="AlphaFoldDB" id="A0A2U1FR54"/>
<dbReference type="Pfam" id="PF01156">
    <property type="entry name" value="IU_nuc_hydro"/>
    <property type="match status" value="1"/>
</dbReference>
<dbReference type="SUPFAM" id="SSF53590">
    <property type="entry name" value="Nucleoside hydrolase"/>
    <property type="match status" value="1"/>
</dbReference>
<dbReference type="GO" id="GO:0005829">
    <property type="term" value="C:cytosol"/>
    <property type="evidence" value="ECO:0007669"/>
    <property type="project" value="TreeGrafter"/>
</dbReference>
<comment type="caution">
    <text evidence="4">The sequence shown here is derived from an EMBL/GenBank/DDBJ whole genome shotgun (WGS) entry which is preliminary data.</text>
</comment>
<keyword evidence="5" id="KW-1185">Reference proteome</keyword>
<proteinExistence type="predicted"/>
<evidence type="ECO:0000259" key="3">
    <source>
        <dbReference type="Pfam" id="PF01156"/>
    </source>
</evidence>
<gene>
    <name evidence="4" type="ORF">C8D89_101538</name>
</gene>
<dbReference type="InterPro" id="IPR023186">
    <property type="entry name" value="IUNH"/>
</dbReference>
<feature type="domain" description="Inosine/uridine-preferring nucleoside hydrolase" evidence="3">
    <location>
        <begin position="5"/>
        <end position="291"/>
    </location>
</feature>
<reference evidence="4 5" key="1">
    <citation type="submission" date="2018-04" db="EMBL/GenBank/DDBJ databases">
        <title>Genomic Encyclopedia of Type Strains, Phase IV (KMG-IV): sequencing the most valuable type-strain genomes for metagenomic binning, comparative biology and taxonomic classification.</title>
        <authorList>
            <person name="Goeker M."/>
        </authorList>
    </citation>
    <scope>NUCLEOTIDE SEQUENCE [LARGE SCALE GENOMIC DNA]</scope>
    <source>
        <strain evidence="4 5">DSM 45771</strain>
    </source>
</reference>
<dbReference type="EMBL" id="QEKW01000001">
    <property type="protein sequence ID" value="PVZ14671.1"/>
    <property type="molecule type" value="Genomic_DNA"/>
</dbReference>
<dbReference type="GO" id="GO:0006152">
    <property type="term" value="P:purine nucleoside catabolic process"/>
    <property type="evidence" value="ECO:0007669"/>
    <property type="project" value="TreeGrafter"/>
</dbReference>
<evidence type="ECO:0000256" key="1">
    <source>
        <dbReference type="ARBA" id="ARBA00022801"/>
    </source>
</evidence>
<evidence type="ECO:0000313" key="4">
    <source>
        <dbReference type="EMBL" id="PVZ14671.1"/>
    </source>
</evidence>
<evidence type="ECO:0000313" key="5">
    <source>
        <dbReference type="Proteomes" id="UP000245639"/>
    </source>
</evidence>